<gene>
    <name evidence="4" type="ordered locus">Caur_0777</name>
</gene>
<dbReference type="KEGG" id="cau:Caur_0777"/>
<dbReference type="InterPro" id="IPR011990">
    <property type="entry name" value="TPR-like_helical_dom_sf"/>
</dbReference>
<dbReference type="AlphaFoldDB" id="A9WG94"/>
<keyword evidence="2" id="KW-0804">Transcription</keyword>
<dbReference type="HOGENOM" id="CLU_833882_0_0_0"/>
<evidence type="ECO:0000313" key="4">
    <source>
        <dbReference type="EMBL" id="ABY34015.1"/>
    </source>
</evidence>
<dbReference type="PANTHER" id="PTHR35807">
    <property type="entry name" value="TRANSCRIPTIONAL REGULATOR REDD-RELATED"/>
    <property type="match status" value="1"/>
</dbReference>
<evidence type="ECO:0000256" key="1">
    <source>
        <dbReference type="ARBA" id="ARBA00023015"/>
    </source>
</evidence>
<dbReference type="GO" id="GO:0006355">
    <property type="term" value="P:regulation of DNA-templated transcription"/>
    <property type="evidence" value="ECO:0000318"/>
    <property type="project" value="GO_Central"/>
</dbReference>
<dbReference type="PANTHER" id="PTHR35807:SF1">
    <property type="entry name" value="TRANSCRIPTIONAL REGULATOR REDD"/>
    <property type="match status" value="1"/>
</dbReference>
<dbReference type="GO" id="GO:0003677">
    <property type="term" value="F:DNA binding"/>
    <property type="evidence" value="ECO:0000318"/>
    <property type="project" value="GO_Central"/>
</dbReference>
<feature type="domain" description="Bacterial transcriptional activator" evidence="3">
    <location>
        <begin position="184"/>
        <end position="330"/>
    </location>
</feature>
<dbReference type="InterPro" id="IPR051677">
    <property type="entry name" value="AfsR-DnrI-RedD_regulator"/>
</dbReference>
<dbReference type="RefSeq" id="WP_012256671.1">
    <property type="nucleotide sequence ID" value="NC_010175.1"/>
</dbReference>
<dbReference type="PATRIC" id="fig|324602.8.peg.886"/>
<keyword evidence="5" id="KW-1185">Reference proteome</keyword>
<dbReference type="Gene3D" id="1.10.10.10">
    <property type="entry name" value="Winged helix-like DNA-binding domain superfamily/Winged helix DNA-binding domain"/>
    <property type="match status" value="1"/>
</dbReference>
<protein>
    <submittedName>
        <fullName evidence="4">Response regulator receiver and SARP domain protein</fullName>
    </submittedName>
</protein>
<dbReference type="Gene3D" id="1.25.40.10">
    <property type="entry name" value="Tetratricopeptide repeat domain"/>
    <property type="match status" value="1"/>
</dbReference>
<dbReference type="InterPro" id="IPR005158">
    <property type="entry name" value="BTAD"/>
</dbReference>
<dbReference type="Pfam" id="PF03704">
    <property type="entry name" value="BTAD"/>
    <property type="match status" value="1"/>
</dbReference>
<proteinExistence type="predicted"/>
<evidence type="ECO:0000256" key="2">
    <source>
        <dbReference type="ARBA" id="ARBA00023163"/>
    </source>
</evidence>
<dbReference type="InterPro" id="IPR036388">
    <property type="entry name" value="WH-like_DNA-bd_sf"/>
</dbReference>
<dbReference type="STRING" id="324602.Caur_0777"/>
<reference evidence="5" key="1">
    <citation type="journal article" date="2011" name="BMC Genomics">
        <title>Complete genome sequence of the filamentous anoxygenic phototrophic bacterium Chloroflexus aurantiacus.</title>
        <authorList>
            <person name="Tang K.H."/>
            <person name="Barry K."/>
            <person name="Chertkov O."/>
            <person name="Dalin E."/>
            <person name="Han C.S."/>
            <person name="Hauser L.J."/>
            <person name="Honchak B.M."/>
            <person name="Karbach L.E."/>
            <person name="Land M.L."/>
            <person name="Lapidus A."/>
            <person name="Larimer F.W."/>
            <person name="Mikhailova N."/>
            <person name="Pitluck S."/>
            <person name="Pierson B.K."/>
            <person name="Blankenship R.E."/>
        </authorList>
    </citation>
    <scope>NUCLEOTIDE SEQUENCE [LARGE SCALE GENOMIC DNA]</scope>
    <source>
        <strain evidence="5">ATCC 29366 / DSM 635 / J-10-fl</strain>
    </source>
</reference>
<dbReference type="SMART" id="SM01043">
    <property type="entry name" value="BTAD"/>
    <property type="match status" value="1"/>
</dbReference>
<dbReference type="eggNOG" id="COG3947">
    <property type="taxonomic scope" value="Bacteria"/>
</dbReference>
<organism evidence="4 5">
    <name type="scientific">Chloroflexus aurantiacus (strain ATCC 29366 / DSM 635 / J-10-fl)</name>
    <dbReference type="NCBI Taxonomy" id="324602"/>
    <lineage>
        <taxon>Bacteria</taxon>
        <taxon>Bacillati</taxon>
        <taxon>Chloroflexota</taxon>
        <taxon>Chloroflexia</taxon>
        <taxon>Chloroflexales</taxon>
        <taxon>Chloroflexineae</taxon>
        <taxon>Chloroflexaceae</taxon>
        <taxon>Chloroflexus</taxon>
    </lineage>
</organism>
<dbReference type="InParanoid" id="A9WG94"/>
<dbReference type="Proteomes" id="UP000002008">
    <property type="component" value="Chromosome"/>
</dbReference>
<evidence type="ECO:0000313" key="5">
    <source>
        <dbReference type="Proteomes" id="UP000002008"/>
    </source>
</evidence>
<dbReference type="EnsemblBacteria" id="ABY34015">
    <property type="protein sequence ID" value="ABY34015"/>
    <property type="gene ID" value="Caur_0777"/>
</dbReference>
<accession>A9WG94</accession>
<dbReference type="SUPFAM" id="SSF48452">
    <property type="entry name" value="TPR-like"/>
    <property type="match status" value="1"/>
</dbReference>
<evidence type="ECO:0000259" key="3">
    <source>
        <dbReference type="SMART" id="SM01043"/>
    </source>
</evidence>
<name>A9WG94_CHLAA</name>
<keyword evidence="1" id="KW-0805">Transcription regulation</keyword>
<dbReference type="EMBL" id="CP000909">
    <property type="protein sequence ID" value="ABY34015.1"/>
    <property type="molecule type" value="Genomic_DNA"/>
</dbReference>
<sequence length="341" mass="37679">MSNPVILYLPLLVHSDVAVQRQATTILLTHYGNRALTYLRRLLDDPELADQARLALKNIGEISGLRVELRPFRGVYVRCLGDFQVFIDSRMIKPDEWGQSEGGKAGGRKVQGMFAYLVHCGVEGATRSEIAEAVWGGTASASSFARTLTALRQVLQQCGGEELAASLLYTDRQRCALNPDLYQSDADLLERTFDLATRTANTQGVEAALSFYQYVLDLYDGPYMEGVVGAQEWAAERGARLLSHVVLAGERLASTALHNGQVEQCLQYCQRVLAHEPRAVGVLSLLLRAGHRLGLPAEIQRAYQRYLSATGINPRRKRDDPVVKLYRELSESVEDRGSNGG</sequence>